<organism evidence="3 4">
    <name type="scientific">Cytobacillus oceanisediminis 2691</name>
    <dbReference type="NCBI Taxonomy" id="1196031"/>
    <lineage>
        <taxon>Bacteria</taxon>
        <taxon>Bacillati</taxon>
        <taxon>Bacillota</taxon>
        <taxon>Bacilli</taxon>
        <taxon>Bacillales</taxon>
        <taxon>Bacillaceae</taxon>
        <taxon>Cytobacillus</taxon>
    </lineage>
</organism>
<evidence type="ECO:0000259" key="2">
    <source>
        <dbReference type="Pfam" id="PF03205"/>
    </source>
</evidence>
<dbReference type="GO" id="GO:0006777">
    <property type="term" value="P:Mo-molybdopterin cofactor biosynthetic process"/>
    <property type="evidence" value="ECO:0007669"/>
    <property type="project" value="InterPro"/>
</dbReference>
<dbReference type="EMBL" id="CP015506">
    <property type="protein sequence ID" value="AND38945.1"/>
    <property type="molecule type" value="Genomic_DNA"/>
</dbReference>
<dbReference type="InterPro" id="IPR004435">
    <property type="entry name" value="MobB_dom"/>
</dbReference>
<dbReference type="InterPro" id="IPR052539">
    <property type="entry name" value="MGD_biosynthesis_adapter"/>
</dbReference>
<dbReference type="InterPro" id="IPR027417">
    <property type="entry name" value="P-loop_NTPase"/>
</dbReference>
<evidence type="ECO:0000256" key="1">
    <source>
        <dbReference type="SAM" id="MobiDB-lite"/>
    </source>
</evidence>
<protein>
    <submittedName>
        <fullName evidence="3">Molybdopterin-guanine dinucleotide biosynthesis protein B</fullName>
    </submittedName>
</protein>
<dbReference type="PANTHER" id="PTHR40072:SF1">
    <property type="entry name" value="MOLYBDOPTERIN-GUANINE DINUCLEOTIDE BIOSYNTHESIS ADAPTER PROTEIN"/>
    <property type="match status" value="1"/>
</dbReference>
<dbReference type="KEGG" id="bon:A361_07385"/>
<evidence type="ECO:0000313" key="4">
    <source>
        <dbReference type="Proteomes" id="UP000077856"/>
    </source>
</evidence>
<reference evidence="3 4" key="1">
    <citation type="submission" date="2016-04" db="EMBL/GenBank/DDBJ databases">
        <title>Complete genome sequence of Bacillus oceanisediminis strain 2691.</title>
        <authorList>
            <person name="Jeong H."/>
            <person name="Kim H.J."/>
            <person name="Lee D.-W."/>
        </authorList>
    </citation>
    <scope>NUCLEOTIDE SEQUENCE [LARGE SCALE GENOMIC DNA]</scope>
    <source>
        <strain evidence="3 4">2691</strain>
    </source>
</reference>
<dbReference type="NCBIfam" id="TIGR00176">
    <property type="entry name" value="mobB"/>
    <property type="match status" value="1"/>
</dbReference>
<dbReference type="eggNOG" id="COG1763">
    <property type="taxonomic scope" value="Bacteria"/>
</dbReference>
<dbReference type="Pfam" id="PF03205">
    <property type="entry name" value="MobB"/>
    <property type="match status" value="1"/>
</dbReference>
<gene>
    <name evidence="3" type="ORF">A361_07385</name>
</gene>
<dbReference type="Gene3D" id="3.40.50.300">
    <property type="entry name" value="P-loop containing nucleotide triphosphate hydrolases"/>
    <property type="match status" value="1"/>
</dbReference>
<accession>A0A161JF50</accession>
<dbReference type="GO" id="GO:0005525">
    <property type="term" value="F:GTP binding"/>
    <property type="evidence" value="ECO:0007669"/>
    <property type="project" value="InterPro"/>
</dbReference>
<name>A0A161JF50_9BACI</name>
<proteinExistence type="predicted"/>
<dbReference type="AlphaFoldDB" id="A0A161JF50"/>
<dbReference type="CDD" id="cd03116">
    <property type="entry name" value="MobB"/>
    <property type="match status" value="1"/>
</dbReference>
<feature type="region of interest" description="Disordered" evidence="1">
    <location>
        <begin position="42"/>
        <end position="61"/>
    </location>
</feature>
<feature type="compositionally biased region" description="Basic and acidic residues" evidence="1">
    <location>
        <begin position="48"/>
        <end position="60"/>
    </location>
</feature>
<dbReference type="Proteomes" id="UP000077856">
    <property type="component" value="Chromosome"/>
</dbReference>
<evidence type="ECO:0000313" key="3">
    <source>
        <dbReference type="EMBL" id="AND38945.1"/>
    </source>
</evidence>
<dbReference type="RefSeq" id="WP_009331246.1">
    <property type="nucleotide sequence ID" value="NZ_CP015506.1"/>
</dbReference>
<dbReference type="PANTHER" id="PTHR40072">
    <property type="entry name" value="MOLYBDOPTERIN-GUANINE DINUCLEOTIDE BIOSYNTHESIS ADAPTER PROTEIN-RELATED"/>
    <property type="match status" value="1"/>
</dbReference>
<feature type="domain" description="Molybdopterin-guanine dinucleotide biosynthesis protein B (MobB)" evidence="2">
    <location>
        <begin position="9"/>
        <end position="139"/>
    </location>
</feature>
<dbReference type="SUPFAM" id="SSF52540">
    <property type="entry name" value="P-loop containing nucleoside triphosphate hydrolases"/>
    <property type="match status" value="1"/>
</dbReference>
<dbReference type="STRING" id="1196031.A361_07385"/>
<sequence length="180" mass="19926">MAMVKEPVIFQVSGYQNSGKTTLVNKIISGLKGKGLSVVTIKHHGHGGKPETPEGKDSSNHIESGAAASIVEGGGRLLLQAEKKSWSLEEQINIAVQLQPDVVLIEGHKKASYPKALMLRSDEDRYLIEELTNICALFCWEDKVIKHKAADLETPFFSIRDPKGTEWIIEYLVSESKKKK</sequence>